<dbReference type="PROSITE" id="PS51318">
    <property type="entry name" value="TAT"/>
    <property type="match status" value="1"/>
</dbReference>
<keyword evidence="6" id="KW-1185">Reference proteome</keyword>
<dbReference type="AlphaFoldDB" id="A0A4Q7ZSE4"/>
<name>A0A4Q7ZSE4_9ACTN</name>
<keyword evidence="3" id="KW-0813">Transport</keyword>
<comment type="similarity">
    <text evidence="2">Belongs to the bacterial solute-binding protein 1 family.</text>
</comment>
<accession>A0A4Q7ZSE4</accession>
<dbReference type="InterPro" id="IPR050490">
    <property type="entry name" value="Bact_solute-bd_prot1"/>
</dbReference>
<dbReference type="Pfam" id="PF01547">
    <property type="entry name" value="SBP_bac_1"/>
    <property type="match status" value="1"/>
</dbReference>
<keyword evidence="4" id="KW-0732">Signal</keyword>
<evidence type="ECO:0000256" key="4">
    <source>
        <dbReference type="ARBA" id="ARBA00022729"/>
    </source>
</evidence>
<evidence type="ECO:0000256" key="3">
    <source>
        <dbReference type="ARBA" id="ARBA00022448"/>
    </source>
</evidence>
<proteinExistence type="inferred from homology"/>
<dbReference type="InterPro" id="IPR006059">
    <property type="entry name" value="SBP"/>
</dbReference>
<dbReference type="Proteomes" id="UP000292564">
    <property type="component" value="Unassembled WGS sequence"/>
</dbReference>
<dbReference type="EMBL" id="SHKY01000001">
    <property type="protein sequence ID" value="RZU53741.1"/>
    <property type="molecule type" value="Genomic_DNA"/>
</dbReference>
<dbReference type="SUPFAM" id="SSF53850">
    <property type="entry name" value="Periplasmic binding protein-like II"/>
    <property type="match status" value="1"/>
</dbReference>
<dbReference type="PANTHER" id="PTHR43649">
    <property type="entry name" value="ARABINOSE-BINDING PROTEIN-RELATED"/>
    <property type="match status" value="1"/>
</dbReference>
<dbReference type="InterPro" id="IPR006311">
    <property type="entry name" value="TAT_signal"/>
</dbReference>
<organism evidence="5 6">
    <name type="scientific">Krasilnikovia cinnamomea</name>
    <dbReference type="NCBI Taxonomy" id="349313"/>
    <lineage>
        <taxon>Bacteria</taxon>
        <taxon>Bacillati</taxon>
        <taxon>Actinomycetota</taxon>
        <taxon>Actinomycetes</taxon>
        <taxon>Micromonosporales</taxon>
        <taxon>Micromonosporaceae</taxon>
        <taxon>Krasilnikovia</taxon>
    </lineage>
</organism>
<evidence type="ECO:0000313" key="5">
    <source>
        <dbReference type="EMBL" id="RZU53741.1"/>
    </source>
</evidence>
<evidence type="ECO:0000256" key="1">
    <source>
        <dbReference type="ARBA" id="ARBA00004196"/>
    </source>
</evidence>
<dbReference type="Gene3D" id="3.40.190.10">
    <property type="entry name" value="Periplasmic binding protein-like II"/>
    <property type="match status" value="2"/>
</dbReference>
<dbReference type="InterPro" id="IPR022386">
    <property type="entry name" value="Chitin_NgcE"/>
</dbReference>
<dbReference type="PANTHER" id="PTHR43649:SF31">
    <property type="entry name" value="SN-GLYCEROL-3-PHOSPHATE-BINDING PERIPLASMIC PROTEIN UGPB"/>
    <property type="match status" value="1"/>
</dbReference>
<protein>
    <submittedName>
        <fullName evidence="5">N-acetylglucosamine transport system substrate-binding protein</fullName>
    </submittedName>
</protein>
<comment type="subcellular location">
    <subcellularLocation>
        <location evidence="1">Cell envelope</location>
    </subcellularLocation>
</comment>
<comment type="caution">
    <text evidence="5">The sequence shown here is derived from an EMBL/GenBank/DDBJ whole genome shotgun (WGS) entry which is preliminary data.</text>
</comment>
<evidence type="ECO:0000313" key="6">
    <source>
        <dbReference type="Proteomes" id="UP000292564"/>
    </source>
</evidence>
<gene>
    <name evidence="5" type="ORF">EV385_5675</name>
</gene>
<evidence type="ECO:0000256" key="2">
    <source>
        <dbReference type="ARBA" id="ARBA00008520"/>
    </source>
</evidence>
<dbReference type="NCBIfam" id="TIGR03851">
    <property type="entry name" value="chitin_NgcE"/>
    <property type="match status" value="1"/>
</dbReference>
<dbReference type="RefSeq" id="WP_207229984.1">
    <property type="nucleotide sequence ID" value="NZ_SHKY01000001.1"/>
</dbReference>
<dbReference type="GO" id="GO:0030313">
    <property type="term" value="C:cell envelope"/>
    <property type="evidence" value="ECO:0007669"/>
    <property type="project" value="UniProtKB-SubCell"/>
</dbReference>
<reference evidence="5 6" key="1">
    <citation type="submission" date="2019-02" db="EMBL/GenBank/DDBJ databases">
        <title>Sequencing the genomes of 1000 actinobacteria strains.</title>
        <authorList>
            <person name="Klenk H.-P."/>
        </authorList>
    </citation>
    <scope>NUCLEOTIDE SEQUENCE [LARGE SCALE GENOMIC DNA]</scope>
    <source>
        <strain evidence="5 6">DSM 45162</strain>
    </source>
</reference>
<sequence>MSTNPEPAVPRRALLRGAAAAGVLAATGPLTGCALGGGGGGRDSAHGEKSAANPLGVDPAAPLEVVIFNGGLGEEYARNHEVMFQQRHPRAHIRHSATQEIAKTLQPRFVGGDPPDVVNNAGANQIDFNSLVAQGALADLGPLLDAPSLDDPAARVRDTLLPGAVESGTFDGRVLALNYAYTAYGVWYSGRLFADRGWAYPRTWDDMIALCRRIKAAGIAPWAYQGKHPRYLSWPILASAAKLAGPEVLVAIDNLEPNAWKHEAVTAAAEAYRQLVVDRYLLPGSEGMDHVQAQTEWCRGRAAFVSCGSWLENEQRAVTPADFRMTLAPTPSLTTGDRLPFQAVRGTAAESFIVPAKAHNVAGGLEYLRVMLSKAGAADFTRRTSSLTCVRDGAAGVPLTPGLASVTRVLAASGAHTFNFRYGQFYRRLERDLIDAACGEFFAGRLDTAGFTSRCQRAADEIARDDSVKKYRR</sequence>